<feature type="compositionally biased region" description="Low complexity" evidence="1">
    <location>
        <begin position="299"/>
        <end position="308"/>
    </location>
</feature>
<dbReference type="PANTHER" id="PTHR23146">
    <property type="entry name" value="LEO1 PROTEIN"/>
    <property type="match status" value="1"/>
</dbReference>
<dbReference type="AlphaFoldDB" id="A0A5J4X333"/>
<name>A0A5J4X333_9EUKA</name>
<dbReference type="GO" id="GO:0006368">
    <property type="term" value="P:transcription elongation by RNA polymerase II"/>
    <property type="evidence" value="ECO:0007669"/>
    <property type="project" value="InterPro"/>
</dbReference>
<gene>
    <name evidence="2" type="ORF">EZS28_002805</name>
</gene>
<comment type="caution">
    <text evidence="2">The sequence shown here is derived from an EMBL/GenBank/DDBJ whole genome shotgun (WGS) entry which is preliminary data.</text>
</comment>
<dbReference type="Proteomes" id="UP000324800">
    <property type="component" value="Unassembled WGS sequence"/>
</dbReference>
<dbReference type="PANTHER" id="PTHR23146:SF0">
    <property type="entry name" value="RNA POLYMERASE-ASSOCIATED PROTEIN LEO1"/>
    <property type="match status" value="1"/>
</dbReference>
<evidence type="ECO:0000313" key="2">
    <source>
        <dbReference type="EMBL" id="KAA6401661.1"/>
    </source>
</evidence>
<dbReference type="GO" id="GO:0016593">
    <property type="term" value="C:Cdc73/Paf1 complex"/>
    <property type="evidence" value="ECO:0007669"/>
    <property type="project" value="InterPro"/>
</dbReference>
<proteinExistence type="predicted"/>
<evidence type="ECO:0000313" key="3">
    <source>
        <dbReference type="Proteomes" id="UP000324800"/>
    </source>
</evidence>
<dbReference type="EMBL" id="SNRW01000352">
    <property type="protein sequence ID" value="KAA6401661.1"/>
    <property type="molecule type" value="Genomic_DNA"/>
</dbReference>
<dbReference type="InterPro" id="IPR007149">
    <property type="entry name" value="Leo1"/>
</dbReference>
<sequence length="308" mass="35470">MEEERAEQLEIPHVPPLPNNTLHVMKTSNVLAVAPRPFSEENYRAEFEAEEKEPISRARKVLRWRYVTGPDNIIRRESNANFVVWNDGSTSLFIGNECFDLIVNKEDPQSNYIFVGAGNVMRAQGRVASTISAHPVNTDSQTHQSLSDALSLRFKNQDKVGSHVIQRDPIQEKLKLIEAGEKMEQVHKQIKRKTNKDNLNTNDMIKEYDDDGDQEEVGMERDMEDEGKLTDDENTDEMKVKKKGRRKTQRKRKTINAKKKKGRRRNRDVDDEDIDEDEPDEEPEEQEEEEDEDHESDIDFSGSSGSGD</sequence>
<feature type="compositionally biased region" description="Basic residues" evidence="1">
    <location>
        <begin position="240"/>
        <end position="266"/>
    </location>
</feature>
<feature type="compositionally biased region" description="Acidic residues" evidence="1">
    <location>
        <begin position="269"/>
        <end position="298"/>
    </location>
</feature>
<feature type="compositionally biased region" description="Acidic residues" evidence="1">
    <location>
        <begin position="208"/>
        <end position="217"/>
    </location>
</feature>
<reference evidence="2 3" key="1">
    <citation type="submission" date="2019-03" db="EMBL/GenBank/DDBJ databases">
        <title>Single cell metagenomics reveals metabolic interactions within the superorganism composed of flagellate Streblomastix strix and complex community of Bacteroidetes bacteria on its surface.</title>
        <authorList>
            <person name="Treitli S.C."/>
            <person name="Kolisko M."/>
            <person name="Husnik F."/>
            <person name="Keeling P."/>
            <person name="Hampl V."/>
        </authorList>
    </citation>
    <scope>NUCLEOTIDE SEQUENCE [LARGE SCALE GENOMIC DNA]</scope>
    <source>
        <strain evidence="2">ST1C</strain>
    </source>
</reference>
<dbReference type="GO" id="GO:1990269">
    <property type="term" value="F:RNA polymerase II C-terminal domain phosphoserine binding"/>
    <property type="evidence" value="ECO:0007669"/>
    <property type="project" value="TreeGrafter"/>
</dbReference>
<dbReference type="Pfam" id="PF04004">
    <property type="entry name" value="Leo1"/>
    <property type="match status" value="1"/>
</dbReference>
<feature type="compositionally biased region" description="Basic and acidic residues" evidence="1">
    <location>
        <begin position="218"/>
        <end position="239"/>
    </location>
</feature>
<organism evidence="2 3">
    <name type="scientific">Streblomastix strix</name>
    <dbReference type="NCBI Taxonomy" id="222440"/>
    <lineage>
        <taxon>Eukaryota</taxon>
        <taxon>Metamonada</taxon>
        <taxon>Preaxostyla</taxon>
        <taxon>Oxymonadida</taxon>
        <taxon>Streblomastigidae</taxon>
        <taxon>Streblomastix</taxon>
    </lineage>
</organism>
<protein>
    <submittedName>
        <fullName evidence="2">RNA polymerase-associated protein LEO1</fullName>
    </submittedName>
</protein>
<dbReference type="GO" id="GO:0032968">
    <property type="term" value="P:positive regulation of transcription elongation by RNA polymerase II"/>
    <property type="evidence" value="ECO:0007669"/>
    <property type="project" value="TreeGrafter"/>
</dbReference>
<dbReference type="OrthoDB" id="20844at2759"/>
<accession>A0A5J4X333</accession>
<evidence type="ECO:0000256" key="1">
    <source>
        <dbReference type="SAM" id="MobiDB-lite"/>
    </source>
</evidence>
<feature type="region of interest" description="Disordered" evidence="1">
    <location>
        <begin position="189"/>
        <end position="308"/>
    </location>
</feature>